<dbReference type="OrthoDB" id="10068977at2759"/>
<sequence length="74" mass="8508">IDKEVQPVAQRFRRVPFRVRKNIEEQLKKDEELGVIEKATGATLWVSPLVVVPKPGQVRVCIDMSCQSSNRLYK</sequence>
<keyword evidence="2" id="KW-1185">Reference proteome</keyword>
<feature type="non-terminal residue" evidence="1">
    <location>
        <position position="1"/>
    </location>
</feature>
<dbReference type="Proteomes" id="UP000030746">
    <property type="component" value="Unassembled WGS sequence"/>
</dbReference>
<dbReference type="SUPFAM" id="SSF56672">
    <property type="entry name" value="DNA/RNA polymerases"/>
    <property type="match status" value="1"/>
</dbReference>
<accession>V4A4L7</accession>
<gene>
    <name evidence="1" type="ORF">LOTGIDRAFT_148009</name>
</gene>
<dbReference type="KEGG" id="lgi:LOTGIDRAFT_148009"/>
<evidence type="ECO:0000313" key="2">
    <source>
        <dbReference type="Proteomes" id="UP000030746"/>
    </source>
</evidence>
<dbReference type="CTD" id="20235326"/>
<dbReference type="Gene3D" id="3.10.10.10">
    <property type="entry name" value="HIV Type 1 Reverse Transcriptase, subunit A, domain 1"/>
    <property type="match status" value="1"/>
</dbReference>
<evidence type="ECO:0008006" key="3">
    <source>
        <dbReference type="Google" id="ProtNLM"/>
    </source>
</evidence>
<name>V4A4L7_LOTGI</name>
<organism evidence="1 2">
    <name type="scientific">Lottia gigantea</name>
    <name type="common">Giant owl limpet</name>
    <dbReference type="NCBI Taxonomy" id="225164"/>
    <lineage>
        <taxon>Eukaryota</taxon>
        <taxon>Metazoa</taxon>
        <taxon>Spiralia</taxon>
        <taxon>Lophotrochozoa</taxon>
        <taxon>Mollusca</taxon>
        <taxon>Gastropoda</taxon>
        <taxon>Patellogastropoda</taxon>
        <taxon>Lottioidea</taxon>
        <taxon>Lottiidae</taxon>
        <taxon>Lottia</taxon>
    </lineage>
</organism>
<dbReference type="RefSeq" id="XP_009061101.1">
    <property type="nucleotide sequence ID" value="XM_009062853.1"/>
</dbReference>
<proteinExistence type="predicted"/>
<dbReference type="EMBL" id="KB202746">
    <property type="protein sequence ID" value="ESO88211.1"/>
    <property type="molecule type" value="Genomic_DNA"/>
</dbReference>
<reference evidence="1 2" key="1">
    <citation type="journal article" date="2013" name="Nature">
        <title>Insights into bilaterian evolution from three spiralian genomes.</title>
        <authorList>
            <person name="Simakov O."/>
            <person name="Marletaz F."/>
            <person name="Cho S.J."/>
            <person name="Edsinger-Gonzales E."/>
            <person name="Havlak P."/>
            <person name="Hellsten U."/>
            <person name="Kuo D.H."/>
            <person name="Larsson T."/>
            <person name="Lv J."/>
            <person name="Arendt D."/>
            <person name="Savage R."/>
            <person name="Osoegawa K."/>
            <person name="de Jong P."/>
            <person name="Grimwood J."/>
            <person name="Chapman J.A."/>
            <person name="Shapiro H."/>
            <person name="Aerts A."/>
            <person name="Otillar R.P."/>
            <person name="Terry A.Y."/>
            <person name="Boore J.L."/>
            <person name="Grigoriev I.V."/>
            <person name="Lindberg D.R."/>
            <person name="Seaver E.C."/>
            <person name="Weisblat D.A."/>
            <person name="Putnam N.H."/>
            <person name="Rokhsar D.S."/>
        </authorList>
    </citation>
    <scope>NUCLEOTIDE SEQUENCE [LARGE SCALE GENOMIC DNA]</scope>
</reference>
<dbReference type="InterPro" id="IPR043502">
    <property type="entry name" value="DNA/RNA_pol_sf"/>
</dbReference>
<dbReference type="GeneID" id="20235326"/>
<dbReference type="STRING" id="225164.V4A4L7"/>
<evidence type="ECO:0000313" key="1">
    <source>
        <dbReference type="EMBL" id="ESO88211.1"/>
    </source>
</evidence>
<protein>
    <recommendedName>
        <fullName evidence="3">Reverse transcriptase domain-containing protein</fullName>
    </recommendedName>
</protein>
<dbReference type="AlphaFoldDB" id="V4A4L7"/>